<evidence type="ECO:0000313" key="1">
    <source>
        <dbReference type="EMBL" id="SDF84759.1"/>
    </source>
</evidence>
<reference evidence="1 2" key="1">
    <citation type="submission" date="2016-10" db="EMBL/GenBank/DDBJ databases">
        <authorList>
            <person name="Varghese N."/>
            <person name="Submissions S."/>
        </authorList>
    </citation>
    <scope>NUCLEOTIDE SEQUENCE [LARGE SCALE GENOMIC DNA]</scope>
    <source>
        <strain evidence="1 2">DSM 18839</strain>
    </source>
</reference>
<sequence>MTDLNEMTSSLLDGDFFYLDNIFRNIGSDSPLIRLNPTADDVESARLKSLFKYWIHLSRGQRLPLTQAIDAVEIGPALGIVMLLETTDDPYEFIYRLYGSEIATISGLELTGKTTAAISSPEMRTYFRITYAAAVRSGAPLFCHHRPPPAHGMTCWARLILPCEDGTGRIDRLLVGNEPGFPKLLGRRPWPDG</sequence>
<comment type="caution">
    <text evidence="1">The sequence shown here is derived from an EMBL/GenBank/DDBJ whole genome shotgun (WGS) entry which is preliminary data.</text>
</comment>
<protein>
    <recommendedName>
        <fullName evidence="3">PAS domain-containing protein</fullName>
    </recommendedName>
</protein>
<organism evidence="1 2">
    <name type="scientific">Thalassobaculum litoreum DSM 18839</name>
    <dbReference type="NCBI Taxonomy" id="1123362"/>
    <lineage>
        <taxon>Bacteria</taxon>
        <taxon>Pseudomonadati</taxon>
        <taxon>Pseudomonadota</taxon>
        <taxon>Alphaproteobacteria</taxon>
        <taxon>Rhodospirillales</taxon>
        <taxon>Thalassobaculaceae</taxon>
        <taxon>Thalassobaculum</taxon>
    </lineage>
</organism>
<gene>
    <name evidence="1" type="ORF">SAMN05660686_02526</name>
</gene>
<keyword evidence="2" id="KW-1185">Reference proteome</keyword>
<dbReference type="Pfam" id="PF07310">
    <property type="entry name" value="PAS_5"/>
    <property type="match status" value="1"/>
</dbReference>
<evidence type="ECO:0000313" key="2">
    <source>
        <dbReference type="Proteomes" id="UP000198615"/>
    </source>
</evidence>
<dbReference type="RefSeq" id="WP_093150769.1">
    <property type="nucleotide sequence ID" value="NZ_FNBW01000007.1"/>
</dbReference>
<name>A0A8G2EYJ2_9PROT</name>
<dbReference type="Proteomes" id="UP000198615">
    <property type="component" value="Unassembled WGS sequence"/>
</dbReference>
<dbReference type="EMBL" id="FNBW01000007">
    <property type="protein sequence ID" value="SDF84759.1"/>
    <property type="molecule type" value="Genomic_DNA"/>
</dbReference>
<dbReference type="InterPro" id="IPR009922">
    <property type="entry name" value="DUF1457"/>
</dbReference>
<dbReference type="AlphaFoldDB" id="A0A8G2EYJ2"/>
<evidence type="ECO:0008006" key="3">
    <source>
        <dbReference type="Google" id="ProtNLM"/>
    </source>
</evidence>
<accession>A0A8G2EYJ2</accession>
<proteinExistence type="predicted"/>